<gene>
    <name evidence="2" type="ORF">G6011_11772</name>
</gene>
<proteinExistence type="predicted"/>
<dbReference type="EMBL" id="JAANER010000013">
    <property type="protein sequence ID" value="KAG9184942.1"/>
    <property type="molecule type" value="Genomic_DNA"/>
</dbReference>
<accession>A0AAD4F7I5</accession>
<evidence type="ECO:0000313" key="3">
    <source>
        <dbReference type="Proteomes" id="UP001199106"/>
    </source>
</evidence>
<feature type="region of interest" description="Disordered" evidence="1">
    <location>
        <begin position="220"/>
        <end position="253"/>
    </location>
</feature>
<feature type="compositionally biased region" description="Polar residues" evidence="1">
    <location>
        <begin position="220"/>
        <end position="230"/>
    </location>
</feature>
<dbReference type="AlphaFoldDB" id="A0AAD4F7I5"/>
<name>A0AAD4F7I5_9PLEO</name>
<comment type="caution">
    <text evidence="2">The sequence shown here is derived from an EMBL/GenBank/DDBJ whole genome shotgun (WGS) entry which is preliminary data.</text>
</comment>
<evidence type="ECO:0000256" key="1">
    <source>
        <dbReference type="SAM" id="MobiDB-lite"/>
    </source>
</evidence>
<dbReference type="Proteomes" id="UP001199106">
    <property type="component" value="Unassembled WGS sequence"/>
</dbReference>
<sequence>MLFAATAIAQVTTSFWMPSWALKAEHIGFVASVVKSNETHTTIVADFDNGTDTSALSLGGSPMTMTIGPTVFGLDLSLDGVGATGPDDESYDYFCHWPNPDDANSNRTCAMSYSPYMASLLYCNATTLPSTSESAWILTHTYPARGSESAGTETVKQTVTFGYGSPIPASTEEPALCSGLSSGEQPDEGYAVEMGLPASSIQIYYLVLTAGTDKLEASQAANPTVSSARATGTGDAEETGASSGSAAQPEATEGAAPMVTRVPMLAGLGAAVAALLI</sequence>
<evidence type="ECO:0000313" key="2">
    <source>
        <dbReference type="EMBL" id="KAG9184942.1"/>
    </source>
</evidence>
<organism evidence="2 3">
    <name type="scientific">Alternaria panax</name>
    <dbReference type="NCBI Taxonomy" id="48097"/>
    <lineage>
        <taxon>Eukaryota</taxon>
        <taxon>Fungi</taxon>
        <taxon>Dikarya</taxon>
        <taxon>Ascomycota</taxon>
        <taxon>Pezizomycotina</taxon>
        <taxon>Dothideomycetes</taxon>
        <taxon>Pleosporomycetidae</taxon>
        <taxon>Pleosporales</taxon>
        <taxon>Pleosporineae</taxon>
        <taxon>Pleosporaceae</taxon>
        <taxon>Alternaria</taxon>
        <taxon>Alternaria sect. Panax</taxon>
    </lineage>
</organism>
<keyword evidence="3" id="KW-1185">Reference proteome</keyword>
<protein>
    <submittedName>
        <fullName evidence="2">Uncharacterized protein</fullName>
    </submittedName>
</protein>
<reference evidence="2" key="1">
    <citation type="submission" date="2021-07" db="EMBL/GenBank/DDBJ databases">
        <title>Genome Resource of American Ginseng Black Spot Pathogen Alternaria panax.</title>
        <authorList>
            <person name="Qiu C."/>
            <person name="Wang W."/>
            <person name="Liu Z."/>
        </authorList>
    </citation>
    <scope>NUCLEOTIDE SEQUENCE</scope>
    <source>
        <strain evidence="2">BNCC115425</strain>
    </source>
</reference>